<evidence type="ECO:0008006" key="5">
    <source>
        <dbReference type="Google" id="ProtNLM"/>
    </source>
</evidence>
<organism evidence="3 4">
    <name type="scientific">Discostella pseudostelligera</name>
    <dbReference type="NCBI Taxonomy" id="259834"/>
    <lineage>
        <taxon>Eukaryota</taxon>
        <taxon>Sar</taxon>
        <taxon>Stramenopiles</taxon>
        <taxon>Ochrophyta</taxon>
        <taxon>Bacillariophyta</taxon>
        <taxon>Coscinodiscophyceae</taxon>
        <taxon>Thalassiosirophycidae</taxon>
        <taxon>Stephanodiscales</taxon>
        <taxon>Stephanodiscaceae</taxon>
        <taxon>Discostella</taxon>
    </lineage>
</organism>
<comment type="caution">
    <text evidence="3">The sequence shown here is derived from an EMBL/GenBank/DDBJ whole genome shotgun (WGS) entry which is preliminary data.</text>
</comment>
<proteinExistence type="predicted"/>
<feature type="region of interest" description="Disordered" evidence="1">
    <location>
        <begin position="1"/>
        <end position="45"/>
    </location>
</feature>
<keyword evidence="2" id="KW-0472">Membrane</keyword>
<feature type="transmembrane region" description="Helical" evidence="2">
    <location>
        <begin position="236"/>
        <end position="264"/>
    </location>
</feature>
<feature type="transmembrane region" description="Helical" evidence="2">
    <location>
        <begin position="459"/>
        <end position="479"/>
    </location>
</feature>
<accession>A0ABD3M2Z5</accession>
<feature type="transmembrane region" description="Helical" evidence="2">
    <location>
        <begin position="285"/>
        <end position="311"/>
    </location>
</feature>
<sequence>MCSAQPQQQQPGAQSPPSMNEELSLELQPTAASSKTTPSPAVKSEEDHILNVSDIEHEHGNGGDLTPLNIIKYILSLAILVFSIVITISLIFNKSTNLSSDVSPWLALCVLFGAIIWLGIMEGQQASLVGLTGVVDHLVYKDTHPIAYKHIQLAYWGNNLDRYVNGRQFLVVLMVFVINLCGAPLPGSEDSFGLPDIIQEIFLGSGLAMILMTAMISQLPPQVNASHCMIDFINNYFALFTLYTALVVEFLGVCHVCYLVQNIISLISGKPIKTNEEPRTLFQSIFFWVRVLLSLTIVCFSMAVTMVALFQGKTTMWDGVPDVVSLILFFILTAIVGMLEAMQIAFLATSKMRKEHRGTSFFGKKTVEAISKGQNLPAFFIGRQLMVVSCFFILARVTTLDVPVGEGQNIFGVSDGVQAFLNSGLHAALLMTVVGSSTWKLAASAYPVAFVNTPFTYVLLYLGLFLDWIGICSGAWILARIEKRIMNLQLDETYVGTPENPVLSKDALDSIMAESIMASADALDVIDGPPQAHEAEDAEEEHTTADIEKGTSVAKSAN</sequence>
<feature type="transmembrane region" description="Helical" evidence="2">
    <location>
        <begin position="70"/>
        <end position="92"/>
    </location>
</feature>
<evidence type="ECO:0000313" key="4">
    <source>
        <dbReference type="Proteomes" id="UP001530293"/>
    </source>
</evidence>
<feature type="transmembrane region" description="Helical" evidence="2">
    <location>
        <begin position="323"/>
        <end position="348"/>
    </location>
</feature>
<name>A0ABD3M2Z5_9STRA</name>
<evidence type="ECO:0000256" key="2">
    <source>
        <dbReference type="SAM" id="Phobius"/>
    </source>
</evidence>
<keyword evidence="2" id="KW-1133">Transmembrane helix</keyword>
<protein>
    <recommendedName>
        <fullName evidence="5">Silicon transporter</fullName>
    </recommendedName>
</protein>
<dbReference type="EMBL" id="JALLBG020000245">
    <property type="protein sequence ID" value="KAL3757982.1"/>
    <property type="molecule type" value="Genomic_DNA"/>
</dbReference>
<evidence type="ECO:0000256" key="1">
    <source>
        <dbReference type="SAM" id="MobiDB-lite"/>
    </source>
</evidence>
<dbReference type="Proteomes" id="UP001530293">
    <property type="component" value="Unassembled WGS sequence"/>
</dbReference>
<feature type="region of interest" description="Disordered" evidence="1">
    <location>
        <begin position="527"/>
        <end position="558"/>
    </location>
</feature>
<feature type="transmembrane region" description="Helical" evidence="2">
    <location>
        <begin position="419"/>
        <end position="439"/>
    </location>
</feature>
<feature type="compositionally biased region" description="Polar residues" evidence="1">
    <location>
        <begin position="30"/>
        <end position="39"/>
    </location>
</feature>
<dbReference type="Pfam" id="PF03842">
    <property type="entry name" value="Silic_transp"/>
    <property type="match status" value="1"/>
</dbReference>
<feature type="compositionally biased region" description="Low complexity" evidence="1">
    <location>
        <begin position="1"/>
        <end position="18"/>
    </location>
</feature>
<feature type="transmembrane region" description="Helical" evidence="2">
    <location>
        <begin position="104"/>
        <end position="121"/>
    </location>
</feature>
<dbReference type="AlphaFoldDB" id="A0ABD3M2Z5"/>
<keyword evidence="2" id="KW-0812">Transmembrane</keyword>
<gene>
    <name evidence="3" type="ORF">ACHAWU_006040</name>
</gene>
<evidence type="ECO:0000313" key="3">
    <source>
        <dbReference type="EMBL" id="KAL3757982.1"/>
    </source>
</evidence>
<feature type="transmembrane region" description="Helical" evidence="2">
    <location>
        <begin position="168"/>
        <end position="185"/>
    </location>
</feature>
<keyword evidence="4" id="KW-1185">Reference proteome</keyword>
<feature type="transmembrane region" description="Helical" evidence="2">
    <location>
        <begin position="197"/>
        <end position="216"/>
    </location>
</feature>
<dbReference type="InterPro" id="IPR004693">
    <property type="entry name" value="Silicon_transpt"/>
</dbReference>
<reference evidence="3 4" key="1">
    <citation type="submission" date="2024-10" db="EMBL/GenBank/DDBJ databases">
        <title>Updated reference genomes for cyclostephanoid diatoms.</title>
        <authorList>
            <person name="Roberts W.R."/>
            <person name="Alverson A.J."/>
        </authorList>
    </citation>
    <scope>NUCLEOTIDE SEQUENCE [LARGE SCALE GENOMIC DNA]</scope>
    <source>
        <strain evidence="3 4">AJA232-27</strain>
    </source>
</reference>